<sequence length="231" mass="25666">MLPDRSEVLALVRSSPAFVAEFDKAGWIDIFGSLHVVEDPVGSRPVRSSESGGLGRFWDTFIAPNKIEFEVVNDWIDGFDVVRDVSIVTTLRPGVVVRTPAHLLYETAFEDGVLKVRRMAAHWEPRPVYRQLMKPSRAHLGAAIGQFARMFRILGVVQSLQFIGASRYFGWRRKRSLRDALESEGISEVSKLIASGRVVTASCVVGGKPSTVVARYFRGYGMSMVTFSDLA</sequence>
<dbReference type="Gene3D" id="3.10.450.50">
    <property type="match status" value="1"/>
</dbReference>
<reference evidence="1 2" key="1">
    <citation type="submission" date="2023-07" db="EMBL/GenBank/DDBJ databases">
        <title>Sorghum-associated microbial communities from plants grown in Nebraska, USA.</title>
        <authorList>
            <person name="Schachtman D."/>
        </authorList>
    </citation>
    <scope>NUCLEOTIDE SEQUENCE [LARGE SCALE GENOMIC DNA]</scope>
    <source>
        <strain evidence="1 2">BE248</strain>
    </source>
</reference>
<dbReference type="SUPFAM" id="SSF54427">
    <property type="entry name" value="NTF2-like"/>
    <property type="match status" value="1"/>
</dbReference>
<evidence type="ECO:0000313" key="1">
    <source>
        <dbReference type="EMBL" id="MDR7085402.1"/>
    </source>
</evidence>
<evidence type="ECO:0000313" key="2">
    <source>
        <dbReference type="Proteomes" id="UP001257739"/>
    </source>
</evidence>
<name>A0ABU1UJP4_9ACTN</name>
<dbReference type="InterPro" id="IPR032710">
    <property type="entry name" value="NTF2-like_dom_sf"/>
</dbReference>
<dbReference type="Proteomes" id="UP001257739">
    <property type="component" value="Unassembled WGS sequence"/>
</dbReference>
<evidence type="ECO:0008006" key="3">
    <source>
        <dbReference type="Google" id="ProtNLM"/>
    </source>
</evidence>
<proteinExistence type="predicted"/>
<protein>
    <recommendedName>
        <fullName evidence="3">SnoaL-like domain-containing protein</fullName>
    </recommendedName>
</protein>
<comment type="caution">
    <text evidence="1">The sequence shown here is derived from an EMBL/GenBank/DDBJ whole genome shotgun (WGS) entry which is preliminary data.</text>
</comment>
<dbReference type="EMBL" id="JAVDWH010000001">
    <property type="protein sequence ID" value="MDR7085402.1"/>
    <property type="molecule type" value="Genomic_DNA"/>
</dbReference>
<gene>
    <name evidence="1" type="ORF">J2X11_000241</name>
</gene>
<accession>A0ABU1UJP4</accession>
<organism evidence="1 2">
    <name type="scientific">Aeromicrobium panaciterrae</name>
    <dbReference type="NCBI Taxonomy" id="363861"/>
    <lineage>
        <taxon>Bacteria</taxon>
        <taxon>Bacillati</taxon>
        <taxon>Actinomycetota</taxon>
        <taxon>Actinomycetes</taxon>
        <taxon>Propionibacteriales</taxon>
        <taxon>Nocardioidaceae</taxon>
        <taxon>Aeromicrobium</taxon>
    </lineage>
</organism>
<dbReference type="RefSeq" id="WP_309965645.1">
    <property type="nucleotide sequence ID" value="NZ_JAVDWH010000001.1"/>
</dbReference>
<keyword evidence="2" id="KW-1185">Reference proteome</keyword>